<evidence type="ECO:0000256" key="1">
    <source>
        <dbReference type="SAM" id="Phobius"/>
    </source>
</evidence>
<keyword evidence="1" id="KW-0472">Membrane</keyword>
<accession>A0A2M3ZTJ7</accession>
<sequence>MYCPWMVCQLTVLPIGQLWLLMVMLVGRGTPLFHQLIVLFLRVAIAVHRFPSARLDKSCGPLSNWPQNAPRLRFRRPHRQLVVPSCDRSNVP</sequence>
<reference evidence="2" key="1">
    <citation type="submission" date="2018-01" db="EMBL/GenBank/DDBJ databases">
        <title>An insight into the sialome of Amazonian anophelines.</title>
        <authorList>
            <person name="Ribeiro J.M."/>
            <person name="Scarpassa V."/>
            <person name="Calvo E."/>
        </authorList>
    </citation>
    <scope>NUCLEOTIDE SEQUENCE</scope>
    <source>
        <tissue evidence="2">Salivary glands</tissue>
    </source>
</reference>
<keyword evidence="1" id="KW-1133">Transmembrane helix</keyword>
<organism evidence="2">
    <name type="scientific">Anopheles braziliensis</name>
    <dbReference type="NCBI Taxonomy" id="58242"/>
    <lineage>
        <taxon>Eukaryota</taxon>
        <taxon>Metazoa</taxon>
        <taxon>Ecdysozoa</taxon>
        <taxon>Arthropoda</taxon>
        <taxon>Hexapoda</taxon>
        <taxon>Insecta</taxon>
        <taxon>Pterygota</taxon>
        <taxon>Neoptera</taxon>
        <taxon>Endopterygota</taxon>
        <taxon>Diptera</taxon>
        <taxon>Nematocera</taxon>
        <taxon>Culicoidea</taxon>
        <taxon>Culicidae</taxon>
        <taxon>Anophelinae</taxon>
        <taxon>Anopheles</taxon>
    </lineage>
</organism>
<protein>
    <submittedName>
        <fullName evidence="2">Putative secreted peptide</fullName>
    </submittedName>
</protein>
<keyword evidence="1" id="KW-0812">Transmembrane</keyword>
<feature type="transmembrane region" description="Helical" evidence="1">
    <location>
        <begin position="7"/>
        <end position="26"/>
    </location>
</feature>
<dbReference type="AlphaFoldDB" id="A0A2M3ZTJ7"/>
<proteinExistence type="predicted"/>
<name>A0A2M3ZTJ7_9DIPT</name>
<dbReference type="EMBL" id="GGFM01011029">
    <property type="protein sequence ID" value="MBW31780.1"/>
    <property type="molecule type" value="Transcribed_RNA"/>
</dbReference>
<evidence type="ECO:0000313" key="2">
    <source>
        <dbReference type="EMBL" id="MBW31780.1"/>
    </source>
</evidence>